<dbReference type="Proteomes" id="UP000063991">
    <property type="component" value="Chromosome"/>
</dbReference>
<dbReference type="SUPFAM" id="SSF53756">
    <property type="entry name" value="UDP-Glycosyltransferase/glycogen phosphorylase"/>
    <property type="match status" value="1"/>
</dbReference>
<evidence type="ECO:0000259" key="2">
    <source>
        <dbReference type="Pfam" id="PF13439"/>
    </source>
</evidence>
<dbReference type="Pfam" id="PF00534">
    <property type="entry name" value="Glycos_transf_1"/>
    <property type="match status" value="1"/>
</dbReference>
<dbReference type="Pfam" id="PF13439">
    <property type="entry name" value="Glyco_transf_4"/>
    <property type="match status" value="1"/>
</dbReference>
<feature type="domain" description="Glycosyl transferase family 1" evidence="1">
    <location>
        <begin position="176"/>
        <end position="336"/>
    </location>
</feature>
<dbReference type="CDD" id="cd03801">
    <property type="entry name" value="GT4_PimA-like"/>
    <property type="match status" value="1"/>
</dbReference>
<protein>
    <submittedName>
        <fullName evidence="3">Glycoside hydrolase</fullName>
    </submittedName>
</protein>
<dbReference type="PANTHER" id="PTHR12526:SF630">
    <property type="entry name" value="GLYCOSYLTRANSFERASE"/>
    <property type="match status" value="1"/>
</dbReference>
<evidence type="ECO:0000313" key="4">
    <source>
        <dbReference type="Proteomes" id="UP000063991"/>
    </source>
</evidence>
<dbReference type="RefSeq" id="WP_061094028.1">
    <property type="nucleotide sequence ID" value="NZ_CP014323.1"/>
</dbReference>
<dbReference type="InterPro" id="IPR001296">
    <property type="entry name" value="Glyco_trans_1"/>
</dbReference>
<dbReference type="EMBL" id="CP014323">
    <property type="protein sequence ID" value="AMJ96982.1"/>
    <property type="molecule type" value="Genomic_DNA"/>
</dbReference>
<dbReference type="Gene3D" id="3.40.50.2000">
    <property type="entry name" value="Glycogen Phosphorylase B"/>
    <property type="match status" value="2"/>
</dbReference>
<evidence type="ECO:0000313" key="3">
    <source>
        <dbReference type="EMBL" id="AMJ96982.1"/>
    </source>
</evidence>
<dbReference type="AlphaFoldDB" id="A0A126PVH4"/>
<reference evidence="3 4" key="1">
    <citation type="submission" date="2015-12" db="EMBL/GenBank/DDBJ databases">
        <authorList>
            <person name="Shamseldin A."/>
            <person name="Moawad H."/>
            <person name="Abd El-Rahim W.M."/>
            <person name="Sadowsky M.J."/>
        </authorList>
    </citation>
    <scope>NUCLEOTIDE SEQUENCE [LARGE SCALE GENOMIC DNA]</scope>
    <source>
        <strain evidence="3 4">D7</strain>
    </source>
</reference>
<evidence type="ECO:0000259" key="1">
    <source>
        <dbReference type="Pfam" id="PF00534"/>
    </source>
</evidence>
<feature type="domain" description="Glycosyltransferase subfamily 4-like N-terminal" evidence="2">
    <location>
        <begin position="16"/>
        <end position="163"/>
    </location>
</feature>
<sequence>MSIRVLHIELGIHLHGGAEQVAYLINALEHHDDISLHLVCAEDSEIRHTAFGYCETHIIKYAGESDFLCVKRLLEVVNGVNPDIIHVHSERGSDVWGAMLAKISGVPTVCTRRIDNPETHFSFYKYKQFDAVISVSEGVRKVVSLHCEGVEHQRVIYPAVDLTEYSQRKDSGWLRRTFSIPEDHIVIANFAQYISQKGQADIILAMHDVLNKHENVTCLLFGEGNLKESYQSLIERHRLDDHVKLCGFTKEVAKILPNVDILVHPSYSEGLGDILLQAGANKCAVLSSPVGGIPEVIKHKETGVMVAPGDIDGIGESLISLIEAPDERAQYGEALYKLVTSKFGIERMSNAYADLYKTLVFNGADNEHA</sequence>
<dbReference type="GO" id="GO:0016757">
    <property type="term" value="F:glycosyltransferase activity"/>
    <property type="evidence" value="ECO:0007669"/>
    <property type="project" value="InterPro"/>
</dbReference>
<dbReference type="InterPro" id="IPR028098">
    <property type="entry name" value="Glyco_trans_4-like_N"/>
</dbReference>
<dbReference type="GO" id="GO:0016787">
    <property type="term" value="F:hydrolase activity"/>
    <property type="evidence" value="ECO:0007669"/>
    <property type="project" value="UniProtKB-KW"/>
</dbReference>
<keyword evidence="3" id="KW-0378">Hydrolase</keyword>
<name>A0A126PVH4_ALTMA</name>
<proteinExistence type="predicted"/>
<dbReference type="PANTHER" id="PTHR12526">
    <property type="entry name" value="GLYCOSYLTRANSFERASE"/>
    <property type="match status" value="1"/>
</dbReference>
<accession>A0A126PVH4</accession>
<gene>
    <name evidence="3" type="ORF">AVL55_01640</name>
</gene>
<organism evidence="3 4">
    <name type="scientific">Alteromonas macleodii</name>
    <name type="common">Pseudoalteromonas macleodii</name>
    <dbReference type="NCBI Taxonomy" id="28108"/>
    <lineage>
        <taxon>Bacteria</taxon>
        <taxon>Pseudomonadati</taxon>
        <taxon>Pseudomonadota</taxon>
        <taxon>Gammaproteobacteria</taxon>
        <taxon>Alteromonadales</taxon>
        <taxon>Alteromonadaceae</taxon>
        <taxon>Alteromonas/Salinimonas group</taxon>
        <taxon>Alteromonas</taxon>
    </lineage>
</organism>
<dbReference type="GO" id="GO:1901135">
    <property type="term" value="P:carbohydrate derivative metabolic process"/>
    <property type="evidence" value="ECO:0007669"/>
    <property type="project" value="UniProtKB-ARBA"/>
</dbReference>
<dbReference type="OrthoDB" id="9805661at2"/>